<protein>
    <submittedName>
        <fullName evidence="2">Uncharacterized protein</fullName>
    </submittedName>
</protein>
<keyword evidence="3" id="KW-1185">Reference proteome</keyword>
<dbReference type="AlphaFoldDB" id="A0A0C9ZTE7"/>
<dbReference type="EMBL" id="KN833707">
    <property type="protein sequence ID" value="KIK25502.1"/>
    <property type="molecule type" value="Genomic_DNA"/>
</dbReference>
<reference evidence="3" key="2">
    <citation type="submission" date="2015-01" db="EMBL/GenBank/DDBJ databases">
        <title>Evolutionary Origins and Diversification of the Mycorrhizal Mutualists.</title>
        <authorList>
            <consortium name="DOE Joint Genome Institute"/>
            <consortium name="Mycorrhizal Genomics Consortium"/>
            <person name="Kohler A."/>
            <person name="Kuo A."/>
            <person name="Nagy L.G."/>
            <person name="Floudas D."/>
            <person name="Copeland A."/>
            <person name="Barry K.W."/>
            <person name="Cichocki N."/>
            <person name="Veneault-Fourrey C."/>
            <person name="LaButti K."/>
            <person name="Lindquist E.A."/>
            <person name="Lipzen A."/>
            <person name="Lundell T."/>
            <person name="Morin E."/>
            <person name="Murat C."/>
            <person name="Riley R."/>
            <person name="Ohm R."/>
            <person name="Sun H."/>
            <person name="Tunlid A."/>
            <person name="Henrissat B."/>
            <person name="Grigoriev I.V."/>
            <person name="Hibbett D.S."/>
            <person name="Martin F."/>
        </authorList>
    </citation>
    <scope>NUCLEOTIDE SEQUENCE [LARGE SCALE GENOMIC DNA]</scope>
    <source>
        <strain evidence="3">441</strain>
    </source>
</reference>
<evidence type="ECO:0000313" key="3">
    <source>
        <dbReference type="Proteomes" id="UP000054018"/>
    </source>
</evidence>
<reference evidence="2 3" key="1">
    <citation type="submission" date="2014-04" db="EMBL/GenBank/DDBJ databases">
        <authorList>
            <consortium name="DOE Joint Genome Institute"/>
            <person name="Kuo A."/>
            <person name="Kohler A."/>
            <person name="Costa M.D."/>
            <person name="Nagy L.G."/>
            <person name="Floudas D."/>
            <person name="Copeland A."/>
            <person name="Barry K.W."/>
            <person name="Cichocki N."/>
            <person name="Veneault-Fourrey C."/>
            <person name="LaButti K."/>
            <person name="Lindquist E.A."/>
            <person name="Lipzen A."/>
            <person name="Lundell T."/>
            <person name="Morin E."/>
            <person name="Murat C."/>
            <person name="Sun H."/>
            <person name="Tunlid A."/>
            <person name="Henrissat B."/>
            <person name="Grigoriev I.V."/>
            <person name="Hibbett D.S."/>
            <person name="Martin F."/>
            <person name="Nordberg H.P."/>
            <person name="Cantor M.N."/>
            <person name="Hua S.X."/>
        </authorList>
    </citation>
    <scope>NUCLEOTIDE SEQUENCE [LARGE SCALE GENOMIC DNA]</scope>
    <source>
        <strain evidence="2 3">441</strain>
    </source>
</reference>
<evidence type="ECO:0000313" key="2">
    <source>
        <dbReference type="EMBL" id="KIK25502.1"/>
    </source>
</evidence>
<gene>
    <name evidence="2" type="ORF">PISMIDRAFT_677120</name>
</gene>
<organism evidence="2 3">
    <name type="scientific">Pisolithus microcarpus 441</name>
    <dbReference type="NCBI Taxonomy" id="765257"/>
    <lineage>
        <taxon>Eukaryota</taxon>
        <taxon>Fungi</taxon>
        <taxon>Dikarya</taxon>
        <taxon>Basidiomycota</taxon>
        <taxon>Agaricomycotina</taxon>
        <taxon>Agaricomycetes</taxon>
        <taxon>Agaricomycetidae</taxon>
        <taxon>Boletales</taxon>
        <taxon>Sclerodermatineae</taxon>
        <taxon>Pisolithaceae</taxon>
        <taxon>Pisolithus</taxon>
    </lineage>
</organism>
<dbReference type="HOGENOM" id="CLU_2172040_0_0_1"/>
<accession>A0A0C9ZTE7</accession>
<evidence type="ECO:0000256" key="1">
    <source>
        <dbReference type="SAM" id="MobiDB-lite"/>
    </source>
</evidence>
<sequence length="110" mass="12327">MEVINLDLMIAPTYREPNAMVAGVPFCGIIARFCGLMRHSQSDKTILRRLTPSMSFTTERAVGSVPWRSRPWSGTAMKTPRGISKTCRSASPTILTIPPEEIGNHRRYYS</sequence>
<dbReference type="OrthoDB" id="10642815at2759"/>
<name>A0A0C9ZTE7_9AGAM</name>
<dbReference type="Proteomes" id="UP000054018">
    <property type="component" value="Unassembled WGS sequence"/>
</dbReference>
<proteinExistence type="predicted"/>
<feature type="region of interest" description="Disordered" evidence="1">
    <location>
        <begin position="67"/>
        <end position="86"/>
    </location>
</feature>